<keyword evidence="8" id="KW-1185">Reference proteome</keyword>
<feature type="signal peptide" evidence="5">
    <location>
        <begin position="1"/>
        <end position="20"/>
    </location>
</feature>
<evidence type="ECO:0000259" key="6">
    <source>
        <dbReference type="Pfam" id="PF01266"/>
    </source>
</evidence>
<dbReference type="PANTHER" id="PTHR10961">
    <property type="entry name" value="PEROXISOMAL SARCOSINE OXIDASE"/>
    <property type="match status" value="1"/>
</dbReference>
<dbReference type="InterPro" id="IPR045170">
    <property type="entry name" value="MTOX"/>
</dbReference>
<keyword evidence="3" id="KW-0274">FAD</keyword>
<dbReference type="EMBL" id="BAAALT010000122">
    <property type="protein sequence ID" value="GAA1813361.1"/>
    <property type="molecule type" value="Genomic_DNA"/>
</dbReference>
<dbReference type="Gene3D" id="3.30.9.10">
    <property type="entry name" value="D-Amino Acid Oxidase, subunit A, domain 2"/>
    <property type="match status" value="1"/>
</dbReference>
<evidence type="ECO:0000256" key="2">
    <source>
        <dbReference type="ARBA" id="ARBA00022630"/>
    </source>
</evidence>
<protein>
    <submittedName>
        <fullName evidence="7">N-methyl-L-tryptophan oxidase</fullName>
    </submittedName>
</protein>
<feature type="chain" id="PRO_5045987411" evidence="5">
    <location>
        <begin position="21"/>
        <end position="372"/>
    </location>
</feature>
<keyword evidence="5" id="KW-0732">Signal</keyword>
<accession>A0ABP4YHQ6</accession>
<gene>
    <name evidence="7" type="primary">solA_1</name>
    <name evidence="7" type="ORF">GCM10009682_38170</name>
</gene>
<dbReference type="Pfam" id="PF01266">
    <property type="entry name" value="DAO"/>
    <property type="match status" value="1"/>
</dbReference>
<comment type="cofactor">
    <cofactor evidence="1">
        <name>FAD</name>
        <dbReference type="ChEBI" id="CHEBI:57692"/>
    </cofactor>
</comment>
<dbReference type="Proteomes" id="UP001500218">
    <property type="component" value="Unassembled WGS sequence"/>
</dbReference>
<evidence type="ECO:0000256" key="4">
    <source>
        <dbReference type="ARBA" id="ARBA00023002"/>
    </source>
</evidence>
<evidence type="ECO:0000256" key="3">
    <source>
        <dbReference type="ARBA" id="ARBA00022827"/>
    </source>
</evidence>
<keyword evidence="2" id="KW-0285">Flavoprotein</keyword>
<evidence type="ECO:0000256" key="5">
    <source>
        <dbReference type="SAM" id="SignalP"/>
    </source>
</evidence>
<name>A0ABP4YHQ6_9ACTN</name>
<feature type="domain" description="FAD dependent oxidoreductase" evidence="6">
    <location>
        <begin position="4"/>
        <end position="348"/>
    </location>
</feature>
<evidence type="ECO:0000313" key="8">
    <source>
        <dbReference type="Proteomes" id="UP001500218"/>
    </source>
</evidence>
<dbReference type="InterPro" id="IPR036188">
    <property type="entry name" value="FAD/NAD-bd_sf"/>
</dbReference>
<dbReference type="PANTHER" id="PTHR10961:SF7">
    <property type="entry name" value="FAD DEPENDENT OXIDOREDUCTASE DOMAIN-CONTAINING PROTEIN"/>
    <property type="match status" value="1"/>
</dbReference>
<dbReference type="Gene3D" id="3.50.50.60">
    <property type="entry name" value="FAD/NAD(P)-binding domain"/>
    <property type="match status" value="1"/>
</dbReference>
<dbReference type="RefSeq" id="WP_344133755.1">
    <property type="nucleotide sequence ID" value="NZ_BAAALT010000122.1"/>
</dbReference>
<evidence type="ECO:0000313" key="7">
    <source>
        <dbReference type="EMBL" id="GAA1813361.1"/>
    </source>
</evidence>
<organism evidence="7 8">
    <name type="scientific">Luedemannella flava</name>
    <dbReference type="NCBI Taxonomy" id="349316"/>
    <lineage>
        <taxon>Bacteria</taxon>
        <taxon>Bacillati</taxon>
        <taxon>Actinomycetota</taxon>
        <taxon>Actinomycetes</taxon>
        <taxon>Micromonosporales</taxon>
        <taxon>Micromonosporaceae</taxon>
        <taxon>Luedemannella</taxon>
    </lineage>
</organism>
<dbReference type="InterPro" id="IPR006076">
    <property type="entry name" value="FAD-dep_OxRdtase"/>
</dbReference>
<comment type="caution">
    <text evidence="7">The sequence shown here is derived from an EMBL/GenBank/DDBJ whole genome shotgun (WGS) entry which is preliminary data.</text>
</comment>
<dbReference type="SUPFAM" id="SSF51905">
    <property type="entry name" value="FAD/NAD(P)-binding domain"/>
    <property type="match status" value="1"/>
</dbReference>
<reference evidence="8" key="1">
    <citation type="journal article" date="2019" name="Int. J. Syst. Evol. Microbiol.">
        <title>The Global Catalogue of Microorganisms (GCM) 10K type strain sequencing project: providing services to taxonomists for standard genome sequencing and annotation.</title>
        <authorList>
            <consortium name="The Broad Institute Genomics Platform"/>
            <consortium name="The Broad Institute Genome Sequencing Center for Infectious Disease"/>
            <person name="Wu L."/>
            <person name="Ma J."/>
        </authorList>
    </citation>
    <scope>NUCLEOTIDE SEQUENCE [LARGE SCALE GENOMIC DNA]</scope>
    <source>
        <strain evidence="8">JCM 13250</strain>
    </source>
</reference>
<evidence type="ECO:0000256" key="1">
    <source>
        <dbReference type="ARBA" id="ARBA00001974"/>
    </source>
</evidence>
<sequence length="372" mass="38619">MPVHVAVVGAGLMGSATALALARLGAAVTLYEAREFGHAAGSSHGSARIFRRAYRDPLYVRMTGEAAELWRSLESASGTPLLKVTGGLDYGSVRDPVGIAAALAGQGVAHTLLTADEAAKRWPGFAFDGPVLFHPEAGVVDADRAVRAMIAAAVTAGARAVARTPVVRIDRRGAGARVHLAGGATRVADVVVVAAGPWLPDLLGDVVALPPLRVTQQQVFHFPRRDPAADWPVFVYKGPDAQVYGLPGGRDGGPGGAVKLAEHDGGHVTTADARDFAIDPASRERLRALLATRFPGLEPAPFAPASCLYTSTANEDFLIDRVGPIVVCSPCSGHGAKFAPLIGEIAATLALGGRTYDPRFTLRAHAVTSMIG</sequence>
<dbReference type="SUPFAM" id="SSF54373">
    <property type="entry name" value="FAD-linked reductases, C-terminal domain"/>
    <property type="match status" value="1"/>
</dbReference>
<proteinExistence type="predicted"/>
<keyword evidence="4" id="KW-0560">Oxidoreductase</keyword>